<proteinExistence type="predicted"/>
<evidence type="ECO:0000256" key="1">
    <source>
        <dbReference type="SAM" id="SignalP"/>
    </source>
</evidence>
<reference evidence="4" key="1">
    <citation type="journal article" date="2019" name="Int. J. Syst. Evol. Microbiol.">
        <title>The Global Catalogue of Microorganisms (GCM) 10K type strain sequencing project: providing services to taxonomists for standard genome sequencing and annotation.</title>
        <authorList>
            <consortium name="The Broad Institute Genomics Platform"/>
            <consortium name="The Broad Institute Genome Sequencing Center for Infectious Disease"/>
            <person name="Wu L."/>
            <person name="Ma J."/>
        </authorList>
    </citation>
    <scope>NUCLEOTIDE SEQUENCE [LARGE SCALE GENOMIC DNA]</scope>
    <source>
        <strain evidence="4">JCM 3369</strain>
    </source>
</reference>
<keyword evidence="1" id="KW-0732">Signal</keyword>
<keyword evidence="4" id="KW-1185">Reference proteome</keyword>
<dbReference type="CDD" id="cd02951">
    <property type="entry name" value="SoxW"/>
    <property type="match status" value="1"/>
</dbReference>
<gene>
    <name evidence="3" type="ORF">ACFSC7_11945</name>
</gene>
<dbReference type="SUPFAM" id="SSF52833">
    <property type="entry name" value="Thioredoxin-like"/>
    <property type="match status" value="1"/>
</dbReference>
<feature type="domain" description="Thioredoxin-like fold" evidence="2">
    <location>
        <begin position="62"/>
        <end position="151"/>
    </location>
</feature>
<dbReference type="InterPro" id="IPR012336">
    <property type="entry name" value="Thioredoxin-like_fold"/>
</dbReference>
<protein>
    <submittedName>
        <fullName evidence="3">SoxW family protein</fullName>
    </submittedName>
</protein>
<dbReference type="RefSeq" id="WP_149892869.1">
    <property type="nucleotide sequence ID" value="NZ_JBHUFA010000004.1"/>
</dbReference>
<dbReference type="Pfam" id="PF13098">
    <property type="entry name" value="Thioredoxin_2"/>
    <property type="match status" value="1"/>
</dbReference>
<evidence type="ECO:0000313" key="4">
    <source>
        <dbReference type="Proteomes" id="UP001597327"/>
    </source>
</evidence>
<dbReference type="InterPro" id="IPR041737">
    <property type="entry name" value="SoxW"/>
</dbReference>
<organism evidence="3 4">
    <name type="scientific">Roseibium aestuarii</name>
    <dbReference type="NCBI Taxonomy" id="2600299"/>
    <lineage>
        <taxon>Bacteria</taxon>
        <taxon>Pseudomonadati</taxon>
        <taxon>Pseudomonadota</taxon>
        <taxon>Alphaproteobacteria</taxon>
        <taxon>Hyphomicrobiales</taxon>
        <taxon>Stappiaceae</taxon>
        <taxon>Roseibium</taxon>
    </lineage>
</organism>
<accession>A0ABW4JZS7</accession>
<comment type="caution">
    <text evidence="3">The sequence shown here is derived from an EMBL/GenBank/DDBJ whole genome shotgun (WGS) entry which is preliminary data.</text>
</comment>
<evidence type="ECO:0000259" key="2">
    <source>
        <dbReference type="Pfam" id="PF13098"/>
    </source>
</evidence>
<feature type="signal peptide" evidence="1">
    <location>
        <begin position="1"/>
        <end position="34"/>
    </location>
</feature>
<sequence length="208" mass="23340">MVRFPPIPCLRSAALLAFLCAGALLPALPGTAHAVEMGEDGLHKEPWFTVTFRDVAEDIATAQAEGKRLVLIFEQRGCIYCRQMHEKILSDPEVSDFIKANYMVVQYNMFGDEEVTDLDGETLTEKTAARKWGFVFTPTIVFLPEEAPAEGSVSQAAVATMPGAFGKLTFLNMFRWVREKGYEGEEHFQKYHARIINRMREEGKAVSD</sequence>
<evidence type="ECO:0000313" key="3">
    <source>
        <dbReference type="EMBL" id="MFD1696231.1"/>
    </source>
</evidence>
<dbReference type="Gene3D" id="3.40.30.10">
    <property type="entry name" value="Glutaredoxin"/>
    <property type="match status" value="1"/>
</dbReference>
<dbReference type="InterPro" id="IPR036249">
    <property type="entry name" value="Thioredoxin-like_sf"/>
</dbReference>
<dbReference type="EMBL" id="JBHUFA010000004">
    <property type="protein sequence ID" value="MFD1696231.1"/>
    <property type="molecule type" value="Genomic_DNA"/>
</dbReference>
<feature type="chain" id="PRO_5046597509" evidence="1">
    <location>
        <begin position="35"/>
        <end position="208"/>
    </location>
</feature>
<dbReference type="Proteomes" id="UP001597327">
    <property type="component" value="Unassembled WGS sequence"/>
</dbReference>
<name>A0ABW4JZS7_9HYPH</name>